<organism evidence="1 2">
    <name type="scientific">Streptosporangium lutulentum</name>
    <dbReference type="NCBI Taxonomy" id="1461250"/>
    <lineage>
        <taxon>Bacteria</taxon>
        <taxon>Bacillati</taxon>
        <taxon>Actinomycetota</taxon>
        <taxon>Actinomycetes</taxon>
        <taxon>Streptosporangiales</taxon>
        <taxon>Streptosporangiaceae</taxon>
        <taxon>Streptosporangium</taxon>
    </lineage>
</organism>
<accession>A0ABT9QE22</accession>
<sequence>MADTPHAFDPDLFVSWLAEVGSGRLDRLRRDAAWAARTNGSEASQWIESLEVLGFLRLNWTARTWRTQALTLTALPGETGVTLLTGTRPAPEHWMRLPGVVVNRRQQETQIQLPSTVWFQGHDEQAGAALGATLKPCAAERIAGELTPLVLGQPGPGPARNTDLAPFDTLSGRFGWPRPTPSPRAGLYEYLLHGRIPQHAIFRNGQWYPVDRSEGICLSLPPGAFPFRWRAEPGKGTRHNLGRLIVDHRAALPRRQREAAVLCTGLPPIRLTEGHAYDGVPKWIAEKIAKSSRRKLEIQ</sequence>
<gene>
    <name evidence="1" type="ORF">J2853_003535</name>
</gene>
<dbReference type="EMBL" id="JAUSQU010000001">
    <property type="protein sequence ID" value="MDP9844324.1"/>
    <property type="molecule type" value="Genomic_DNA"/>
</dbReference>
<name>A0ABT9QE22_9ACTN</name>
<dbReference type="Proteomes" id="UP001225356">
    <property type="component" value="Unassembled WGS sequence"/>
</dbReference>
<evidence type="ECO:0000313" key="2">
    <source>
        <dbReference type="Proteomes" id="UP001225356"/>
    </source>
</evidence>
<protein>
    <submittedName>
        <fullName evidence="1">Uncharacterized protein</fullName>
    </submittedName>
</protein>
<evidence type="ECO:0000313" key="1">
    <source>
        <dbReference type="EMBL" id="MDP9844324.1"/>
    </source>
</evidence>
<comment type="caution">
    <text evidence="1">The sequence shown here is derived from an EMBL/GenBank/DDBJ whole genome shotgun (WGS) entry which is preliminary data.</text>
</comment>
<proteinExistence type="predicted"/>
<reference evidence="1 2" key="1">
    <citation type="submission" date="2023-07" db="EMBL/GenBank/DDBJ databases">
        <title>Sequencing the genomes of 1000 actinobacteria strains.</title>
        <authorList>
            <person name="Klenk H.-P."/>
        </authorList>
    </citation>
    <scope>NUCLEOTIDE SEQUENCE [LARGE SCALE GENOMIC DNA]</scope>
    <source>
        <strain evidence="1 2">DSM 46740</strain>
    </source>
</reference>
<dbReference type="RefSeq" id="WP_307559104.1">
    <property type="nucleotide sequence ID" value="NZ_JAUSQU010000001.1"/>
</dbReference>
<keyword evidence="2" id="KW-1185">Reference proteome</keyword>